<keyword evidence="3" id="KW-1185">Reference proteome</keyword>
<protein>
    <submittedName>
        <fullName evidence="2">Uncharacterized protein</fullName>
    </submittedName>
</protein>
<name>A0A9D4E3X4_DREPO</name>
<dbReference type="AlphaFoldDB" id="A0A9D4E3X4"/>
<reference evidence="2" key="2">
    <citation type="submission" date="2020-11" db="EMBL/GenBank/DDBJ databases">
        <authorList>
            <person name="McCartney M.A."/>
            <person name="Auch B."/>
            <person name="Kono T."/>
            <person name="Mallez S."/>
            <person name="Becker A."/>
            <person name="Gohl D.M."/>
            <person name="Silverstein K.A.T."/>
            <person name="Koren S."/>
            <person name="Bechman K.B."/>
            <person name="Herman A."/>
            <person name="Abrahante J.E."/>
            <person name="Garbe J."/>
        </authorList>
    </citation>
    <scope>NUCLEOTIDE SEQUENCE</scope>
    <source>
        <strain evidence="2">Duluth1</strain>
        <tissue evidence="2">Whole animal</tissue>
    </source>
</reference>
<accession>A0A9D4E3X4</accession>
<reference evidence="2" key="1">
    <citation type="journal article" date="2019" name="bioRxiv">
        <title>The Genome of the Zebra Mussel, Dreissena polymorpha: A Resource for Invasive Species Research.</title>
        <authorList>
            <person name="McCartney M.A."/>
            <person name="Auch B."/>
            <person name="Kono T."/>
            <person name="Mallez S."/>
            <person name="Zhang Y."/>
            <person name="Obille A."/>
            <person name="Becker A."/>
            <person name="Abrahante J.E."/>
            <person name="Garbe J."/>
            <person name="Badalamenti J.P."/>
            <person name="Herman A."/>
            <person name="Mangelson H."/>
            <person name="Liachko I."/>
            <person name="Sullivan S."/>
            <person name="Sone E.D."/>
            <person name="Koren S."/>
            <person name="Silverstein K.A.T."/>
            <person name="Beckman K.B."/>
            <person name="Gohl D.M."/>
        </authorList>
    </citation>
    <scope>NUCLEOTIDE SEQUENCE</scope>
    <source>
        <strain evidence="2">Duluth1</strain>
        <tissue evidence="2">Whole animal</tissue>
    </source>
</reference>
<evidence type="ECO:0000256" key="1">
    <source>
        <dbReference type="SAM" id="MobiDB-lite"/>
    </source>
</evidence>
<dbReference type="Proteomes" id="UP000828390">
    <property type="component" value="Unassembled WGS sequence"/>
</dbReference>
<proteinExistence type="predicted"/>
<sequence length="102" mass="11756">MRTHTGNSDVRYMRCWNQILKAFANNLDPDETPQNVASHQDPNRFLNDAFVRVKIGFIPASWSGRIGYSRDKLHSVSQPNFQMCKPLGRNQGRAPHWSMRGQ</sequence>
<comment type="caution">
    <text evidence="2">The sequence shown here is derived from an EMBL/GenBank/DDBJ whole genome shotgun (WGS) entry which is preliminary data.</text>
</comment>
<gene>
    <name evidence="2" type="ORF">DPMN_173685</name>
</gene>
<evidence type="ECO:0000313" key="3">
    <source>
        <dbReference type="Proteomes" id="UP000828390"/>
    </source>
</evidence>
<dbReference type="EMBL" id="JAIWYP010000009">
    <property type="protein sequence ID" value="KAH3772348.1"/>
    <property type="molecule type" value="Genomic_DNA"/>
</dbReference>
<evidence type="ECO:0000313" key="2">
    <source>
        <dbReference type="EMBL" id="KAH3772348.1"/>
    </source>
</evidence>
<feature type="region of interest" description="Disordered" evidence="1">
    <location>
        <begin position="82"/>
        <end position="102"/>
    </location>
</feature>
<organism evidence="2 3">
    <name type="scientific">Dreissena polymorpha</name>
    <name type="common">Zebra mussel</name>
    <name type="synonym">Mytilus polymorpha</name>
    <dbReference type="NCBI Taxonomy" id="45954"/>
    <lineage>
        <taxon>Eukaryota</taxon>
        <taxon>Metazoa</taxon>
        <taxon>Spiralia</taxon>
        <taxon>Lophotrochozoa</taxon>
        <taxon>Mollusca</taxon>
        <taxon>Bivalvia</taxon>
        <taxon>Autobranchia</taxon>
        <taxon>Heteroconchia</taxon>
        <taxon>Euheterodonta</taxon>
        <taxon>Imparidentia</taxon>
        <taxon>Neoheterodontei</taxon>
        <taxon>Myida</taxon>
        <taxon>Dreissenoidea</taxon>
        <taxon>Dreissenidae</taxon>
        <taxon>Dreissena</taxon>
    </lineage>
</organism>